<evidence type="ECO:0000256" key="6">
    <source>
        <dbReference type="ARBA" id="ARBA00051722"/>
    </source>
</evidence>
<gene>
    <name evidence="9" type="primary">Mo06616</name>
    <name evidence="9" type="ORF">E5Q_06616</name>
</gene>
<organism evidence="9 10">
    <name type="scientific">Mixia osmundae (strain CBS 9802 / IAM 14324 / JCM 22182 / KY 12970)</name>
    <dbReference type="NCBI Taxonomy" id="764103"/>
    <lineage>
        <taxon>Eukaryota</taxon>
        <taxon>Fungi</taxon>
        <taxon>Dikarya</taxon>
        <taxon>Basidiomycota</taxon>
        <taxon>Pucciniomycotina</taxon>
        <taxon>Mixiomycetes</taxon>
        <taxon>Mixiales</taxon>
        <taxon>Mixiaceae</taxon>
        <taxon>Mixia</taxon>
    </lineage>
</organism>
<evidence type="ECO:0000259" key="8">
    <source>
        <dbReference type="SMART" id="SM00226"/>
    </source>
</evidence>
<dbReference type="STRING" id="764103.G7EAQ3"/>
<comment type="catalytic activity">
    <reaction evidence="6">
        <text>O-phospho-L-tyrosyl-[protein] + H2O = L-tyrosyl-[protein] + phosphate</text>
        <dbReference type="Rhea" id="RHEA:10684"/>
        <dbReference type="Rhea" id="RHEA-COMP:10136"/>
        <dbReference type="Rhea" id="RHEA-COMP:20101"/>
        <dbReference type="ChEBI" id="CHEBI:15377"/>
        <dbReference type="ChEBI" id="CHEBI:43474"/>
        <dbReference type="ChEBI" id="CHEBI:46858"/>
        <dbReference type="ChEBI" id="CHEBI:61978"/>
        <dbReference type="EC" id="3.1.3.48"/>
    </reaction>
</comment>
<feature type="active site" description="Nucleophile" evidence="7">
    <location>
        <position position="10"/>
    </location>
</feature>
<dbReference type="InParanoid" id="G7EAQ3"/>
<dbReference type="Proteomes" id="UP000009131">
    <property type="component" value="Unassembled WGS sequence"/>
</dbReference>
<evidence type="ECO:0000313" key="9">
    <source>
        <dbReference type="EMBL" id="GAA99913.1"/>
    </source>
</evidence>
<dbReference type="RefSeq" id="XP_014569473.1">
    <property type="nucleotide sequence ID" value="XM_014713987.1"/>
</dbReference>
<dbReference type="InterPro" id="IPR036196">
    <property type="entry name" value="Ptyr_pPase_sf"/>
</dbReference>
<feature type="active site" description="Proton donor" evidence="7">
    <location>
        <position position="124"/>
    </location>
</feature>
<dbReference type="PANTHER" id="PTHR11717:SF7">
    <property type="entry name" value="LOW MOLECULAR WEIGHT PHOSPHOTYROSINE PROTEIN PHOSPHATASE"/>
    <property type="match status" value="1"/>
</dbReference>
<protein>
    <recommendedName>
        <fullName evidence="8">Phosphotyrosine protein phosphatase I domain-containing protein</fullName>
    </recommendedName>
</protein>
<dbReference type="FunFam" id="3.40.50.2300:FF:000105">
    <property type="entry name" value="Low molecular weight phosphotyrosine protein"/>
    <property type="match status" value="1"/>
</dbReference>
<evidence type="ECO:0000256" key="4">
    <source>
        <dbReference type="ARBA" id="ARBA00022801"/>
    </source>
</evidence>
<feature type="active site" evidence="7">
    <location>
        <position position="16"/>
    </location>
</feature>
<dbReference type="Pfam" id="PF01451">
    <property type="entry name" value="LMWPc"/>
    <property type="match status" value="1"/>
</dbReference>
<evidence type="ECO:0000256" key="1">
    <source>
        <dbReference type="ARBA" id="ARBA00004496"/>
    </source>
</evidence>
<dbReference type="SUPFAM" id="SSF52788">
    <property type="entry name" value="Phosphotyrosine protein phosphatases I"/>
    <property type="match status" value="1"/>
</dbReference>
<dbReference type="PRINTS" id="PR00719">
    <property type="entry name" value="LMWPTPASE"/>
</dbReference>
<dbReference type="HOGENOM" id="CLU_071415_2_2_1"/>
<reference evidence="9 10" key="1">
    <citation type="journal article" date="2011" name="J. Gen. Appl. Microbiol.">
        <title>Draft genome sequencing of the enigmatic basidiomycete Mixia osmundae.</title>
        <authorList>
            <person name="Nishida H."/>
            <person name="Nagatsuka Y."/>
            <person name="Sugiyama J."/>
        </authorList>
    </citation>
    <scope>NUCLEOTIDE SEQUENCE [LARGE SCALE GENOMIC DNA]</scope>
    <source>
        <strain evidence="10">CBS 9802 / IAM 14324 / JCM 22182 / KY 12970</strain>
    </source>
</reference>
<evidence type="ECO:0000256" key="5">
    <source>
        <dbReference type="ARBA" id="ARBA00022912"/>
    </source>
</evidence>
<dbReference type="InterPro" id="IPR023485">
    <property type="entry name" value="Ptyr_pPase"/>
</dbReference>
<comment type="similarity">
    <text evidence="2">Belongs to the low molecular weight phosphotyrosine protein phosphatase family.</text>
</comment>
<accession>G7EAQ3</accession>
<dbReference type="SMART" id="SM00226">
    <property type="entry name" value="LMWPc"/>
    <property type="match status" value="1"/>
</dbReference>
<feature type="domain" description="Phosphotyrosine protein phosphatase I" evidence="8">
    <location>
        <begin position="4"/>
        <end position="149"/>
    </location>
</feature>
<evidence type="ECO:0000256" key="2">
    <source>
        <dbReference type="ARBA" id="ARBA00011063"/>
    </source>
</evidence>
<comment type="caution">
    <text evidence="9">The sequence shown here is derived from an EMBL/GenBank/DDBJ whole genome shotgun (WGS) entry which is preliminary data.</text>
</comment>
<dbReference type="GO" id="GO:0005737">
    <property type="term" value="C:cytoplasm"/>
    <property type="evidence" value="ECO:0007669"/>
    <property type="project" value="UniProtKB-SubCell"/>
</dbReference>
<reference evidence="9 10" key="2">
    <citation type="journal article" date="2012" name="Open Biol.">
        <title>Characteristics of nucleosomes and linker DNA regions on the genome of the basidiomycete Mixia osmundae revealed by mono- and dinucleosome mapping.</title>
        <authorList>
            <person name="Nishida H."/>
            <person name="Kondo S."/>
            <person name="Matsumoto T."/>
            <person name="Suzuki Y."/>
            <person name="Yoshikawa H."/>
            <person name="Taylor T.D."/>
            <person name="Sugiyama J."/>
        </authorList>
    </citation>
    <scope>NUCLEOTIDE SEQUENCE [LARGE SCALE GENOMIC DNA]</scope>
    <source>
        <strain evidence="10">CBS 9802 / IAM 14324 / JCM 22182 / KY 12970</strain>
    </source>
</reference>
<keyword evidence="3" id="KW-0963">Cytoplasm</keyword>
<evidence type="ECO:0000256" key="7">
    <source>
        <dbReference type="PIRSR" id="PIRSR617867-1"/>
    </source>
</evidence>
<sequence>MAKLNVMIVCLGNICRSPLGGAVLAHLIKTRGLSADFDRIESCGTAGYHIGEEPDERSVAVCRKHGVPINSLAQQINPQHFHDFDWILASDKNNLKNLQRIQPPGSRAQVVLFGSFDDQQPIADPYYQRDGFEATYDQILRYCNAFLAHLGYGDAQANL</sequence>
<dbReference type="PANTHER" id="PTHR11717">
    <property type="entry name" value="LOW MOLECULAR WEIGHT PROTEIN TYROSINE PHOSPHATASE"/>
    <property type="match status" value="1"/>
</dbReference>
<proteinExistence type="inferred from homology"/>
<keyword evidence="4" id="KW-0378">Hydrolase</keyword>
<dbReference type="AlphaFoldDB" id="G7EAQ3"/>
<evidence type="ECO:0000313" key="10">
    <source>
        <dbReference type="Proteomes" id="UP000009131"/>
    </source>
</evidence>
<dbReference type="eggNOG" id="KOG3217">
    <property type="taxonomic scope" value="Eukaryota"/>
</dbReference>
<comment type="subcellular location">
    <subcellularLocation>
        <location evidence="1">Cytoplasm</location>
    </subcellularLocation>
</comment>
<dbReference type="InterPro" id="IPR050438">
    <property type="entry name" value="LMW_PTPase"/>
</dbReference>
<dbReference type="EMBL" id="BABT02000243">
    <property type="protein sequence ID" value="GAA99913.1"/>
    <property type="molecule type" value="Genomic_DNA"/>
</dbReference>
<keyword evidence="5" id="KW-0904">Protein phosphatase</keyword>
<keyword evidence="10" id="KW-1185">Reference proteome</keyword>
<dbReference type="InterPro" id="IPR017867">
    <property type="entry name" value="Tyr_phospatase_low_mol_wt"/>
</dbReference>
<dbReference type="Gene3D" id="3.40.50.2300">
    <property type="match status" value="1"/>
</dbReference>
<dbReference type="OMA" id="VCHGNIC"/>
<dbReference type="FunCoup" id="G7EAQ3">
    <property type="interactions" value="218"/>
</dbReference>
<dbReference type="CDD" id="cd16343">
    <property type="entry name" value="LMWPTP"/>
    <property type="match status" value="1"/>
</dbReference>
<dbReference type="GO" id="GO:0004725">
    <property type="term" value="F:protein tyrosine phosphatase activity"/>
    <property type="evidence" value="ECO:0007669"/>
    <property type="project" value="UniProtKB-EC"/>
</dbReference>
<name>G7EAQ3_MIXOS</name>
<evidence type="ECO:0000256" key="3">
    <source>
        <dbReference type="ARBA" id="ARBA00022490"/>
    </source>
</evidence>
<dbReference type="OrthoDB" id="3388at2759"/>